<organism evidence="8 9">
    <name type="scientific">Sitophilus oryzae</name>
    <name type="common">Rice weevil</name>
    <name type="synonym">Curculio oryzae</name>
    <dbReference type="NCBI Taxonomy" id="7048"/>
    <lineage>
        <taxon>Eukaryota</taxon>
        <taxon>Metazoa</taxon>
        <taxon>Ecdysozoa</taxon>
        <taxon>Arthropoda</taxon>
        <taxon>Hexapoda</taxon>
        <taxon>Insecta</taxon>
        <taxon>Pterygota</taxon>
        <taxon>Neoptera</taxon>
        <taxon>Endopterygota</taxon>
        <taxon>Coleoptera</taxon>
        <taxon>Polyphaga</taxon>
        <taxon>Cucujiformia</taxon>
        <taxon>Curculionidae</taxon>
        <taxon>Dryophthorinae</taxon>
        <taxon>Sitophilus</taxon>
    </lineage>
</organism>
<dbReference type="CDD" id="cd00312">
    <property type="entry name" value="Esterase_lipase"/>
    <property type="match status" value="1"/>
</dbReference>
<dbReference type="InterPro" id="IPR019826">
    <property type="entry name" value="Carboxylesterase_B_AS"/>
</dbReference>
<dbReference type="EC" id="3.1.1.-" evidence="6"/>
<evidence type="ECO:0000313" key="9">
    <source>
        <dbReference type="RefSeq" id="XP_030764857.1"/>
    </source>
</evidence>
<evidence type="ECO:0000256" key="5">
    <source>
        <dbReference type="ARBA" id="ARBA00023180"/>
    </source>
</evidence>
<reference evidence="9" key="1">
    <citation type="submission" date="2025-08" db="UniProtKB">
        <authorList>
            <consortium name="RefSeq"/>
        </authorList>
    </citation>
    <scope>IDENTIFICATION</scope>
    <source>
        <tissue evidence="9">Gonads</tissue>
    </source>
</reference>
<dbReference type="GeneID" id="115889079"/>
<feature type="chain" id="PRO_5027141548" description="Carboxylic ester hydrolase" evidence="6">
    <location>
        <begin position="22"/>
        <end position="566"/>
    </location>
</feature>
<accession>A0A6J2YN68</accession>
<evidence type="ECO:0000256" key="1">
    <source>
        <dbReference type="ARBA" id="ARBA00005964"/>
    </source>
</evidence>
<feature type="domain" description="Carboxylesterase type B" evidence="7">
    <location>
        <begin position="26"/>
        <end position="533"/>
    </location>
</feature>
<dbReference type="OrthoDB" id="6846267at2759"/>
<protein>
    <recommendedName>
        <fullName evidence="6">Carboxylic ester hydrolase</fullName>
        <ecNumber evidence="6">3.1.1.-</ecNumber>
    </recommendedName>
</protein>
<dbReference type="FunCoup" id="A0A6J2YN68">
    <property type="interactions" value="57"/>
</dbReference>
<keyword evidence="3 6" id="KW-0378">Hydrolase</keyword>
<evidence type="ECO:0000256" key="3">
    <source>
        <dbReference type="ARBA" id="ARBA00022801"/>
    </source>
</evidence>
<keyword evidence="4" id="KW-1015">Disulfide bond</keyword>
<name>A0A6J2YN68_SITOR</name>
<dbReference type="SUPFAM" id="SSF53474">
    <property type="entry name" value="alpha/beta-Hydrolases"/>
    <property type="match status" value="1"/>
</dbReference>
<feature type="signal peptide" evidence="6">
    <location>
        <begin position="1"/>
        <end position="21"/>
    </location>
</feature>
<keyword evidence="8" id="KW-1185">Reference proteome</keyword>
<dbReference type="PROSITE" id="PS00122">
    <property type="entry name" value="CARBOXYLESTERASE_B_1"/>
    <property type="match status" value="1"/>
</dbReference>
<keyword evidence="5" id="KW-0325">Glycoprotein</keyword>
<evidence type="ECO:0000313" key="8">
    <source>
        <dbReference type="Proteomes" id="UP000504635"/>
    </source>
</evidence>
<dbReference type="RefSeq" id="XP_030764857.1">
    <property type="nucleotide sequence ID" value="XM_030908997.1"/>
</dbReference>
<dbReference type="PANTHER" id="PTHR43142">
    <property type="entry name" value="CARBOXYLIC ESTER HYDROLASE"/>
    <property type="match status" value="1"/>
</dbReference>
<dbReference type="Gene3D" id="3.40.50.1820">
    <property type="entry name" value="alpha/beta hydrolase"/>
    <property type="match status" value="1"/>
</dbReference>
<dbReference type="Pfam" id="PF00135">
    <property type="entry name" value="COesterase"/>
    <property type="match status" value="1"/>
</dbReference>
<keyword evidence="2" id="KW-0719">Serine esterase</keyword>
<dbReference type="InParanoid" id="A0A6J2YN68"/>
<sequence>MKLTTISILILSICYNLDTSAEEFRPRVTTPLGVIEGGVGLSVNLNPYFKFEGIPYAKPPVGNLRFEEPEDPEPWKGIWKANSLTTCMQYDHFEKDVQNNYRVHGDEDCLYVNVYTHSLSDKANLDVLVFIHGGAFMFGRGASYGPEIIMDRKIVFVNFNYRLGPLGFLSTEDEVIPGNIGLKDQIKALKWVKNNIQYFGGNPDSITIFGLSAGGASVHFHYFTPESKGLFKAGFSQSGCMLNSWVLAENSKEKTEKLAALVGCPTDDSKTILDCLKSKPARQIVQAVKEYQPFLYNPFSPFGAVVDGKWSKNPVLLDHPYKLLKQGKVQDLPWIISYTSHEGLYPAADFYADDQHLIDIDTKWNEIMPFVLHYNETIDQKLKDEVSQTIRDHYLGNNPVNKETYNSLVQLMGDRLFIADIEKAARLHASVIKSDVYSYHFNYRGSSSFSELTSKSKNNIGVCHGDDTILLLKVKEISDSLQNDDDKKMSEFLINMFMSVMQKRSIDIKAKWEPLLKNAQDPYQILKINKHDDAILLSKKSLGNSEFWNRFPFQENDNILTQKDEL</sequence>
<evidence type="ECO:0000256" key="2">
    <source>
        <dbReference type="ARBA" id="ARBA00022487"/>
    </source>
</evidence>
<evidence type="ECO:0000256" key="6">
    <source>
        <dbReference type="RuleBase" id="RU361235"/>
    </source>
</evidence>
<evidence type="ECO:0000259" key="7">
    <source>
        <dbReference type="Pfam" id="PF00135"/>
    </source>
</evidence>
<dbReference type="GO" id="GO:0052689">
    <property type="term" value="F:carboxylic ester hydrolase activity"/>
    <property type="evidence" value="ECO:0007669"/>
    <property type="project" value="UniProtKB-KW"/>
</dbReference>
<proteinExistence type="inferred from homology"/>
<comment type="similarity">
    <text evidence="1 6">Belongs to the type-B carboxylesterase/lipase family.</text>
</comment>
<dbReference type="PANTHER" id="PTHR43142:SF1">
    <property type="entry name" value="CARBOXYLIC ESTER HYDROLASE"/>
    <property type="match status" value="1"/>
</dbReference>
<gene>
    <name evidence="9" type="primary">LOC115889079</name>
</gene>
<evidence type="ECO:0000256" key="4">
    <source>
        <dbReference type="ARBA" id="ARBA00023157"/>
    </source>
</evidence>
<keyword evidence="6" id="KW-0732">Signal</keyword>
<dbReference type="InterPro" id="IPR002018">
    <property type="entry name" value="CarbesteraseB"/>
</dbReference>
<dbReference type="KEGG" id="soy:115889079"/>
<dbReference type="InterPro" id="IPR029058">
    <property type="entry name" value="AB_hydrolase_fold"/>
</dbReference>
<dbReference type="Proteomes" id="UP000504635">
    <property type="component" value="Unplaced"/>
</dbReference>
<dbReference type="AlphaFoldDB" id="A0A6J2YN68"/>